<comment type="catalytic activity">
    <reaction evidence="7">
        <text>trans-4-hydroxy-L-proline + a quinone = (3R,5S)-1-pyrroline-3-hydroxy-5-carboxylate + a quinol + H(+)</text>
        <dbReference type="Rhea" id="RHEA:52512"/>
        <dbReference type="ChEBI" id="CHEBI:15378"/>
        <dbReference type="ChEBI" id="CHEBI:24646"/>
        <dbReference type="ChEBI" id="CHEBI:58375"/>
        <dbReference type="ChEBI" id="CHEBI:62612"/>
        <dbReference type="ChEBI" id="CHEBI:132124"/>
        <dbReference type="EC" id="1.5.5.3"/>
    </reaction>
</comment>
<evidence type="ECO:0000313" key="11">
    <source>
        <dbReference type="Proteomes" id="UP000242188"/>
    </source>
</evidence>
<dbReference type="STRING" id="6573.A0A210R6J0"/>
<dbReference type="InterPro" id="IPR029041">
    <property type="entry name" value="FAD-linked_oxidoreductase-like"/>
</dbReference>
<dbReference type="GO" id="GO:0010133">
    <property type="term" value="P:L-proline catabolic process to L-glutamate"/>
    <property type="evidence" value="ECO:0007669"/>
    <property type="project" value="TreeGrafter"/>
</dbReference>
<dbReference type="AlphaFoldDB" id="A0A210R6J0"/>
<gene>
    <name evidence="10" type="ORF">KP79_PYT16252</name>
</gene>
<dbReference type="InterPro" id="IPR015659">
    <property type="entry name" value="Proline_oxidase"/>
</dbReference>
<name>A0A210R6J0_MIZYE</name>
<dbReference type="EC" id="1.5.5.2" evidence="8"/>
<evidence type="ECO:0000259" key="9">
    <source>
        <dbReference type="Pfam" id="PF01619"/>
    </source>
</evidence>
<keyword evidence="6 8" id="KW-0642">Proline metabolism</keyword>
<keyword evidence="11" id="KW-1185">Reference proteome</keyword>
<comment type="similarity">
    <text evidence="2 8">Belongs to the proline oxidase family.</text>
</comment>
<dbReference type="GO" id="GO:0004657">
    <property type="term" value="F:proline dehydrogenase activity"/>
    <property type="evidence" value="ECO:0007669"/>
    <property type="project" value="UniProtKB-EC"/>
</dbReference>
<dbReference type="InterPro" id="IPR002872">
    <property type="entry name" value="Proline_DH_dom"/>
</dbReference>
<dbReference type="PANTHER" id="PTHR13914:SF29">
    <property type="entry name" value="HYDROXYPROLINE DEHYDROGENASE"/>
    <property type="match status" value="1"/>
</dbReference>
<dbReference type="EMBL" id="NEDP02000123">
    <property type="protein sequence ID" value="OWF56650.1"/>
    <property type="molecule type" value="Genomic_DNA"/>
</dbReference>
<dbReference type="OrthoDB" id="5464at2759"/>
<dbReference type="GO" id="GO:0005739">
    <property type="term" value="C:mitochondrion"/>
    <property type="evidence" value="ECO:0007669"/>
    <property type="project" value="TreeGrafter"/>
</dbReference>
<keyword evidence="4 8" id="KW-0274">FAD</keyword>
<comment type="function">
    <text evidence="8">Converts proline to delta-1-pyrroline-5-carboxylate.</text>
</comment>
<protein>
    <recommendedName>
        <fullName evidence="8">Proline dehydrogenase</fullName>
        <ecNumber evidence="8">1.5.5.2</ecNumber>
    </recommendedName>
</protein>
<evidence type="ECO:0000256" key="4">
    <source>
        <dbReference type="ARBA" id="ARBA00022827"/>
    </source>
</evidence>
<organism evidence="10 11">
    <name type="scientific">Mizuhopecten yessoensis</name>
    <name type="common">Japanese scallop</name>
    <name type="synonym">Patinopecten yessoensis</name>
    <dbReference type="NCBI Taxonomy" id="6573"/>
    <lineage>
        <taxon>Eukaryota</taxon>
        <taxon>Metazoa</taxon>
        <taxon>Spiralia</taxon>
        <taxon>Lophotrochozoa</taxon>
        <taxon>Mollusca</taxon>
        <taxon>Bivalvia</taxon>
        <taxon>Autobranchia</taxon>
        <taxon>Pteriomorphia</taxon>
        <taxon>Pectinida</taxon>
        <taxon>Pectinoidea</taxon>
        <taxon>Pectinidae</taxon>
        <taxon>Mizuhopecten</taxon>
    </lineage>
</organism>
<dbReference type="Gene3D" id="3.20.20.220">
    <property type="match status" value="1"/>
</dbReference>
<keyword evidence="3 8" id="KW-0285">Flavoprotein</keyword>
<comment type="catalytic activity">
    <reaction evidence="8">
        <text>L-proline + a quinone = (S)-1-pyrroline-5-carboxylate + a quinol + H(+)</text>
        <dbReference type="Rhea" id="RHEA:23784"/>
        <dbReference type="ChEBI" id="CHEBI:15378"/>
        <dbReference type="ChEBI" id="CHEBI:17388"/>
        <dbReference type="ChEBI" id="CHEBI:24646"/>
        <dbReference type="ChEBI" id="CHEBI:60039"/>
        <dbReference type="ChEBI" id="CHEBI:132124"/>
        <dbReference type="EC" id="1.5.5.2"/>
    </reaction>
</comment>
<evidence type="ECO:0000256" key="5">
    <source>
        <dbReference type="ARBA" id="ARBA00023002"/>
    </source>
</evidence>
<keyword evidence="5 8" id="KW-0560">Oxidoreductase</keyword>
<dbReference type="Pfam" id="PF01619">
    <property type="entry name" value="Pro_dh"/>
    <property type="match status" value="1"/>
</dbReference>
<evidence type="ECO:0000256" key="8">
    <source>
        <dbReference type="RuleBase" id="RU364054"/>
    </source>
</evidence>
<dbReference type="SUPFAM" id="SSF51730">
    <property type="entry name" value="FAD-linked oxidoreductase"/>
    <property type="match status" value="1"/>
</dbReference>
<dbReference type="PANTHER" id="PTHR13914">
    <property type="entry name" value="PROLINE OXIDASE"/>
    <property type="match status" value="1"/>
</dbReference>
<evidence type="ECO:0000256" key="2">
    <source>
        <dbReference type="ARBA" id="ARBA00005869"/>
    </source>
</evidence>
<comment type="caution">
    <text evidence="10">The sequence shown here is derived from an EMBL/GenBank/DDBJ whole genome shotgun (WGS) entry which is preliminary data.</text>
</comment>
<feature type="domain" description="Proline dehydrogenase" evidence="9">
    <location>
        <begin position="182"/>
        <end position="461"/>
    </location>
</feature>
<reference evidence="10 11" key="1">
    <citation type="journal article" date="2017" name="Nat. Ecol. Evol.">
        <title>Scallop genome provides insights into evolution of bilaterian karyotype and development.</title>
        <authorList>
            <person name="Wang S."/>
            <person name="Zhang J."/>
            <person name="Jiao W."/>
            <person name="Li J."/>
            <person name="Xun X."/>
            <person name="Sun Y."/>
            <person name="Guo X."/>
            <person name="Huan P."/>
            <person name="Dong B."/>
            <person name="Zhang L."/>
            <person name="Hu X."/>
            <person name="Sun X."/>
            <person name="Wang J."/>
            <person name="Zhao C."/>
            <person name="Wang Y."/>
            <person name="Wang D."/>
            <person name="Huang X."/>
            <person name="Wang R."/>
            <person name="Lv J."/>
            <person name="Li Y."/>
            <person name="Zhang Z."/>
            <person name="Liu B."/>
            <person name="Lu W."/>
            <person name="Hui Y."/>
            <person name="Liang J."/>
            <person name="Zhou Z."/>
            <person name="Hou R."/>
            <person name="Li X."/>
            <person name="Liu Y."/>
            <person name="Li H."/>
            <person name="Ning X."/>
            <person name="Lin Y."/>
            <person name="Zhao L."/>
            <person name="Xing Q."/>
            <person name="Dou J."/>
            <person name="Li Y."/>
            <person name="Mao J."/>
            <person name="Guo H."/>
            <person name="Dou H."/>
            <person name="Li T."/>
            <person name="Mu C."/>
            <person name="Jiang W."/>
            <person name="Fu Q."/>
            <person name="Fu X."/>
            <person name="Miao Y."/>
            <person name="Liu J."/>
            <person name="Yu Q."/>
            <person name="Li R."/>
            <person name="Liao H."/>
            <person name="Li X."/>
            <person name="Kong Y."/>
            <person name="Jiang Z."/>
            <person name="Chourrout D."/>
            <person name="Li R."/>
            <person name="Bao Z."/>
        </authorList>
    </citation>
    <scope>NUCLEOTIDE SEQUENCE [LARGE SCALE GENOMIC DNA]</scope>
    <source>
        <strain evidence="10 11">PY_sf001</strain>
    </source>
</reference>
<evidence type="ECO:0000256" key="1">
    <source>
        <dbReference type="ARBA" id="ARBA00001974"/>
    </source>
</evidence>
<dbReference type="Proteomes" id="UP000242188">
    <property type="component" value="Unassembled WGS sequence"/>
</dbReference>
<evidence type="ECO:0000256" key="7">
    <source>
        <dbReference type="ARBA" id="ARBA00048242"/>
    </source>
</evidence>
<dbReference type="GO" id="GO:0071949">
    <property type="term" value="F:FAD binding"/>
    <property type="evidence" value="ECO:0007669"/>
    <property type="project" value="TreeGrafter"/>
</dbReference>
<proteinExistence type="inferred from homology"/>
<evidence type="ECO:0000256" key="6">
    <source>
        <dbReference type="ARBA" id="ARBA00023062"/>
    </source>
</evidence>
<evidence type="ECO:0000256" key="3">
    <source>
        <dbReference type="ARBA" id="ARBA00022630"/>
    </source>
</evidence>
<comment type="cofactor">
    <cofactor evidence="1 8">
        <name>FAD</name>
        <dbReference type="ChEBI" id="CHEBI:57692"/>
    </cofactor>
</comment>
<accession>A0A210R6J0</accession>
<sequence>MATISSRVFRGPLHKTCVKKLFRTHHSSEKFGTQFSAAASISEKGECTNVTDDIRFDDYRKAFRSMSRLELARSIAILRLCANNRVVDSSLQLMNTSRKVLGRRLFDKIAKGTVYGQFVGGDSPESLRTTVARLHDTGIGPLVAVSMEEDTTDDVIEADRKYNRNLNAVLECLHVISGLNDPHPMMQVKVTSLLPAKLCEAISKHVPHPSQTGHVVEKVANAMLHDDKITMDFLSEEQMAELHRGLSRLKKICEAAVDKGVIVMVDAEYTYFNPALNLLSLAMMLVCNRQKTLVYYTYQNYLQGMDDYMKTDMTYIHSHGVGFGTKLVRGAYIDKERRLAREAGYPDPTNPCHQATSDTYHRSMNVMLDSIAKNPERSSAIIASHNETTVSKAVKRIKDLQINPKGGSVFFGQLFGMCEHVTFTLSEMKMPVYKSIPYGSVEDTLAYLSRRAMENRSVLERAQREKTLMWKALKER</sequence>
<evidence type="ECO:0000313" key="10">
    <source>
        <dbReference type="EMBL" id="OWF56650.1"/>
    </source>
</evidence>